<dbReference type="AlphaFoldDB" id="A0A164NW28"/>
<dbReference type="Proteomes" id="UP000076858">
    <property type="component" value="Unassembled WGS sequence"/>
</dbReference>
<keyword evidence="4" id="KW-0658">Purine biosynthesis</keyword>
<comment type="caution">
    <text evidence="6">The sequence shown here is derived from an EMBL/GenBank/DDBJ whole genome shotgun (WGS) entry which is preliminary data.</text>
</comment>
<sequence length="290" mass="33310">MLVRGGVDSAVCAALLHKALLQGDDSSRVQVIHIDNGFLRKDESEQVVNSLQQLGLNLRVIFLDRSDYYDWPKCDTRLIGTLMPDLIESASHMASSLADAVKIHHNDSEMVFPTLWHSNKIFTLFAIFPNMMMMNCAEEPFMEVDFGETQVLIRRMVDYANMATKEHALLNRIEITRSEEERFLLEELSRHNQSSLQDDCRTYSYRVALSSDQTQPNWNDLATFARLIPRVFHNFNRVCYVFGKAVRESVTDVTPTFLTSNILATSRKADYLANKIFRDSFSPRGWRQDG</sequence>
<keyword evidence="5" id="KW-0067">ATP-binding</keyword>
<keyword evidence="2" id="KW-0547">Nucleotide-binding</keyword>
<dbReference type="Gene3D" id="3.40.50.620">
    <property type="entry name" value="HUPs"/>
    <property type="match status" value="1"/>
</dbReference>
<dbReference type="EMBL" id="LRGB01002793">
    <property type="protein sequence ID" value="KZS06289.1"/>
    <property type="molecule type" value="Genomic_DNA"/>
</dbReference>
<dbReference type="Gene3D" id="3.30.300.10">
    <property type="match status" value="1"/>
</dbReference>
<dbReference type="OrthoDB" id="1724632at2759"/>
<evidence type="ECO:0000256" key="1">
    <source>
        <dbReference type="ARBA" id="ARBA00022598"/>
    </source>
</evidence>
<gene>
    <name evidence="6" type="ORF">APZ42_030277</name>
</gene>
<dbReference type="PANTHER" id="PTHR11922:SF2">
    <property type="entry name" value="GMP SYNTHASE [GLUTAMINE-HYDROLYZING]"/>
    <property type="match status" value="1"/>
</dbReference>
<protein>
    <submittedName>
        <fullName evidence="6">Putative GMP synthase</fullName>
    </submittedName>
</protein>
<name>A0A164NW28_9CRUS</name>
<evidence type="ECO:0000256" key="2">
    <source>
        <dbReference type="ARBA" id="ARBA00022741"/>
    </source>
</evidence>
<keyword evidence="3" id="KW-0332">GMP biosynthesis</keyword>
<evidence type="ECO:0000313" key="6">
    <source>
        <dbReference type="EMBL" id="KZS06289.1"/>
    </source>
</evidence>
<dbReference type="GO" id="GO:0003921">
    <property type="term" value="F:GMP synthase activity"/>
    <property type="evidence" value="ECO:0007669"/>
    <property type="project" value="TreeGrafter"/>
</dbReference>
<dbReference type="STRING" id="35525.A0A164NW28"/>
<evidence type="ECO:0000313" key="7">
    <source>
        <dbReference type="Proteomes" id="UP000076858"/>
    </source>
</evidence>
<dbReference type="GO" id="GO:0005829">
    <property type="term" value="C:cytosol"/>
    <property type="evidence" value="ECO:0007669"/>
    <property type="project" value="TreeGrafter"/>
</dbReference>
<accession>A0A164NW28</accession>
<evidence type="ECO:0000256" key="4">
    <source>
        <dbReference type="ARBA" id="ARBA00022755"/>
    </source>
</evidence>
<dbReference type="InterPro" id="IPR014729">
    <property type="entry name" value="Rossmann-like_a/b/a_fold"/>
</dbReference>
<keyword evidence="7" id="KW-1185">Reference proteome</keyword>
<dbReference type="GO" id="GO:0005524">
    <property type="term" value="F:ATP binding"/>
    <property type="evidence" value="ECO:0007669"/>
    <property type="project" value="UniProtKB-KW"/>
</dbReference>
<proteinExistence type="predicted"/>
<keyword evidence="1" id="KW-0436">Ligase</keyword>
<evidence type="ECO:0000256" key="5">
    <source>
        <dbReference type="ARBA" id="ARBA00022840"/>
    </source>
</evidence>
<dbReference type="SUPFAM" id="SSF52402">
    <property type="entry name" value="Adenine nucleotide alpha hydrolases-like"/>
    <property type="match status" value="1"/>
</dbReference>
<evidence type="ECO:0000256" key="3">
    <source>
        <dbReference type="ARBA" id="ARBA00022749"/>
    </source>
</evidence>
<dbReference type="PANTHER" id="PTHR11922">
    <property type="entry name" value="GMP SYNTHASE-RELATED"/>
    <property type="match status" value="1"/>
</dbReference>
<organism evidence="6 7">
    <name type="scientific">Daphnia magna</name>
    <dbReference type="NCBI Taxonomy" id="35525"/>
    <lineage>
        <taxon>Eukaryota</taxon>
        <taxon>Metazoa</taxon>
        <taxon>Ecdysozoa</taxon>
        <taxon>Arthropoda</taxon>
        <taxon>Crustacea</taxon>
        <taxon>Branchiopoda</taxon>
        <taxon>Diplostraca</taxon>
        <taxon>Cladocera</taxon>
        <taxon>Anomopoda</taxon>
        <taxon>Daphniidae</taxon>
        <taxon>Daphnia</taxon>
    </lineage>
</organism>
<reference evidence="6 7" key="1">
    <citation type="submission" date="2016-03" db="EMBL/GenBank/DDBJ databases">
        <title>EvidentialGene: Evidence-directed Construction of Genes on Genomes.</title>
        <authorList>
            <person name="Gilbert D.G."/>
            <person name="Choi J.-H."/>
            <person name="Mockaitis K."/>
            <person name="Colbourne J."/>
            <person name="Pfrender M."/>
        </authorList>
    </citation>
    <scope>NUCLEOTIDE SEQUENCE [LARGE SCALE GENOMIC DNA]</scope>
    <source>
        <strain evidence="6 7">Xinb3</strain>
        <tissue evidence="6">Complete organism</tissue>
    </source>
</reference>